<name>A0AAW2JZW3_9LAMI</name>
<reference evidence="1" key="1">
    <citation type="submission" date="2020-06" db="EMBL/GenBank/DDBJ databases">
        <authorList>
            <person name="Li T."/>
            <person name="Hu X."/>
            <person name="Zhang T."/>
            <person name="Song X."/>
            <person name="Zhang H."/>
            <person name="Dai N."/>
            <person name="Sheng W."/>
            <person name="Hou X."/>
            <person name="Wei L."/>
        </authorList>
    </citation>
    <scope>NUCLEOTIDE SEQUENCE</scope>
    <source>
        <strain evidence="1">G01</strain>
        <tissue evidence="1">Leaf</tissue>
    </source>
</reference>
<sequence>MQPAFPTLIETAPWVCMAPSPKTPAVVSFSPSMAATAVAATLSDMDDSPKTTAPPLLDTISVLPCSRVEETAAVQQSQPAVTAVARGGMQPPMSSPILQVPPCLNVAEQYLRLPEFTAQCRRRDLHW</sequence>
<reference evidence="1" key="2">
    <citation type="journal article" date="2024" name="Plant">
        <title>Genomic evolution and insights into agronomic trait innovations of Sesamum species.</title>
        <authorList>
            <person name="Miao H."/>
            <person name="Wang L."/>
            <person name="Qu L."/>
            <person name="Liu H."/>
            <person name="Sun Y."/>
            <person name="Le M."/>
            <person name="Wang Q."/>
            <person name="Wei S."/>
            <person name="Zheng Y."/>
            <person name="Lin W."/>
            <person name="Duan Y."/>
            <person name="Cao H."/>
            <person name="Xiong S."/>
            <person name="Wang X."/>
            <person name="Wei L."/>
            <person name="Li C."/>
            <person name="Ma Q."/>
            <person name="Ju M."/>
            <person name="Zhao R."/>
            <person name="Li G."/>
            <person name="Mu C."/>
            <person name="Tian Q."/>
            <person name="Mei H."/>
            <person name="Zhang T."/>
            <person name="Gao T."/>
            <person name="Zhang H."/>
        </authorList>
    </citation>
    <scope>NUCLEOTIDE SEQUENCE</scope>
    <source>
        <strain evidence="1">G01</strain>
    </source>
</reference>
<evidence type="ECO:0000313" key="1">
    <source>
        <dbReference type="EMBL" id="KAL0300089.1"/>
    </source>
</evidence>
<dbReference type="EMBL" id="JACGWK010000398">
    <property type="protein sequence ID" value="KAL0300089.1"/>
    <property type="molecule type" value="Genomic_DNA"/>
</dbReference>
<gene>
    <name evidence="1" type="ORF">Sangu_3140000</name>
</gene>
<proteinExistence type="predicted"/>
<organism evidence="1">
    <name type="scientific">Sesamum angustifolium</name>
    <dbReference type="NCBI Taxonomy" id="2727405"/>
    <lineage>
        <taxon>Eukaryota</taxon>
        <taxon>Viridiplantae</taxon>
        <taxon>Streptophyta</taxon>
        <taxon>Embryophyta</taxon>
        <taxon>Tracheophyta</taxon>
        <taxon>Spermatophyta</taxon>
        <taxon>Magnoliopsida</taxon>
        <taxon>eudicotyledons</taxon>
        <taxon>Gunneridae</taxon>
        <taxon>Pentapetalae</taxon>
        <taxon>asterids</taxon>
        <taxon>lamiids</taxon>
        <taxon>Lamiales</taxon>
        <taxon>Pedaliaceae</taxon>
        <taxon>Sesamum</taxon>
    </lineage>
</organism>
<accession>A0AAW2JZW3</accession>
<comment type="caution">
    <text evidence="1">The sequence shown here is derived from an EMBL/GenBank/DDBJ whole genome shotgun (WGS) entry which is preliminary data.</text>
</comment>
<dbReference type="AlphaFoldDB" id="A0AAW2JZW3"/>
<protein>
    <submittedName>
        <fullName evidence="1">Uncharacterized protein</fullName>
    </submittedName>
</protein>